<name>A0A1V4DHY6_9ENTE</name>
<dbReference type="AlphaFoldDB" id="A0A1V4DHY6"/>
<keyword evidence="1" id="KW-0812">Transmembrane</keyword>
<feature type="transmembrane region" description="Helical" evidence="1">
    <location>
        <begin position="12"/>
        <end position="38"/>
    </location>
</feature>
<evidence type="ECO:0000259" key="2">
    <source>
        <dbReference type="Pfam" id="PF06030"/>
    </source>
</evidence>
<comment type="caution">
    <text evidence="4">The sequence shown here is derived from an EMBL/GenBank/DDBJ whole genome shotgun (WGS) entry which is preliminary data.</text>
</comment>
<keyword evidence="5" id="KW-1185">Reference proteome</keyword>
<evidence type="ECO:0000256" key="1">
    <source>
        <dbReference type="SAM" id="Phobius"/>
    </source>
</evidence>
<organism evidence="4 5">
    <name type="scientific">Vagococcus martis</name>
    <dbReference type="NCBI Taxonomy" id="1768210"/>
    <lineage>
        <taxon>Bacteria</taxon>
        <taxon>Bacillati</taxon>
        <taxon>Bacillota</taxon>
        <taxon>Bacilli</taxon>
        <taxon>Lactobacillales</taxon>
        <taxon>Enterococcaceae</taxon>
        <taxon>Vagococcus</taxon>
    </lineage>
</organism>
<dbReference type="Proteomes" id="UP000189970">
    <property type="component" value="Unassembled WGS sequence"/>
</dbReference>
<evidence type="ECO:0000313" key="4">
    <source>
        <dbReference type="EMBL" id="OPF88197.1"/>
    </source>
</evidence>
<dbReference type="RefSeq" id="WP_079347290.1">
    <property type="nucleotide sequence ID" value="NZ_MVAB01000001.1"/>
</dbReference>
<dbReference type="EMBL" id="MVAB01000001">
    <property type="protein sequence ID" value="OPF88197.1"/>
    <property type="molecule type" value="Genomic_DNA"/>
</dbReference>
<feature type="domain" description="WxL Interacting Protein host binding" evidence="3">
    <location>
        <begin position="161"/>
        <end position="299"/>
    </location>
</feature>
<keyword evidence="1" id="KW-0472">Membrane</keyword>
<proteinExistence type="predicted"/>
<dbReference type="Pfam" id="PF11797">
    <property type="entry name" value="WxLIP_HBD"/>
    <property type="match status" value="1"/>
</dbReference>
<keyword evidence="1" id="KW-1133">Transmembrane helix</keyword>
<gene>
    <name evidence="4" type="ORF">BW731_08445</name>
</gene>
<sequence length="337" mass="37567">MTKLYRGRLRFIISNMIIIVAILLGTKLSIAASGTFYVQPIFPDNQLSDASDYYHIKVNEDVKQSFDFMIVNESSEDKVFDVNVLDGMTTSSGEISYSTDHPYDDSQIIKLSEVMSGSGEKTVSANSSLKVEMALDLSINKFSGQLLGAINITEKQDDANKNGGVQNQFAYNIPIKIDVNELTMPAKMSYKKIEVKEETNSYDLVVTLSNTSPLIIRDLSIEYDIKSKKSKQSIFKQSDTHLELAPNSLFSPKLSLKDTDIKSGEYTISIHAISKESHIDETWEADFSINREQASNLNNGLVVSNDSSKTWIILGIALVVILVIGFVVYKKTRTNKK</sequence>
<feature type="transmembrane region" description="Helical" evidence="1">
    <location>
        <begin position="311"/>
        <end position="329"/>
    </location>
</feature>
<feature type="domain" description="WxL Interacting Protein peptidoglycan binding" evidence="2">
    <location>
        <begin position="36"/>
        <end position="154"/>
    </location>
</feature>
<dbReference type="InterPro" id="IPR010317">
    <property type="entry name" value="WxLIP_PGBD"/>
</dbReference>
<protein>
    <submittedName>
        <fullName evidence="4">Uncharacterized protein</fullName>
    </submittedName>
</protein>
<evidence type="ECO:0000313" key="5">
    <source>
        <dbReference type="Proteomes" id="UP000189970"/>
    </source>
</evidence>
<reference evidence="4 5" key="1">
    <citation type="submission" date="2017-02" db="EMBL/GenBank/DDBJ databases">
        <title>Vagococcus cremeus sp. nov., isolated from the small intestine of a marten, Martes flavigula.</title>
        <authorList>
            <person name="Tak E.J."/>
            <person name="Bae J.-W."/>
        </authorList>
    </citation>
    <scope>NUCLEOTIDE SEQUENCE [LARGE SCALE GENOMIC DNA]</scope>
    <source>
        <strain evidence="4 5">D7T301</strain>
    </source>
</reference>
<accession>A0A1V4DHY6</accession>
<evidence type="ECO:0000259" key="3">
    <source>
        <dbReference type="Pfam" id="PF11797"/>
    </source>
</evidence>
<dbReference type="InterPro" id="IPR021759">
    <property type="entry name" value="WxLIP_HBD"/>
</dbReference>
<dbReference type="Pfam" id="PF06030">
    <property type="entry name" value="WxLIP_PGBD"/>
    <property type="match status" value="1"/>
</dbReference>